<dbReference type="PANTHER" id="PTHR44144">
    <property type="entry name" value="DNAJ HOMOLOG SUBFAMILY C MEMBER 9"/>
    <property type="match status" value="1"/>
</dbReference>
<dbReference type="GO" id="GO:0031072">
    <property type="term" value="F:heat shock protein binding"/>
    <property type="evidence" value="ECO:0007669"/>
    <property type="project" value="TreeGrafter"/>
</dbReference>
<comment type="caution">
    <text evidence="3">The sequence shown here is derived from an EMBL/GenBank/DDBJ whole genome shotgun (WGS) entry which is preliminary data.</text>
</comment>
<reference evidence="3" key="1">
    <citation type="submission" date="2022-11" db="EMBL/GenBank/DDBJ databases">
        <authorList>
            <person name="Petersen C."/>
        </authorList>
    </citation>
    <scope>NUCLEOTIDE SEQUENCE</scope>
    <source>
        <strain evidence="3">IBT 29864</strain>
    </source>
</reference>
<dbReference type="GO" id="GO:0005634">
    <property type="term" value="C:nucleus"/>
    <property type="evidence" value="ECO:0007669"/>
    <property type="project" value="TreeGrafter"/>
</dbReference>
<reference evidence="3" key="2">
    <citation type="journal article" date="2023" name="IMA Fungus">
        <title>Comparative genomic study of the Penicillium genus elucidates a diverse pangenome and 15 lateral gene transfer events.</title>
        <authorList>
            <person name="Petersen C."/>
            <person name="Sorensen T."/>
            <person name="Nielsen M.R."/>
            <person name="Sondergaard T.E."/>
            <person name="Sorensen J.L."/>
            <person name="Fitzpatrick D.A."/>
            <person name="Frisvad J.C."/>
            <person name="Nielsen K.L."/>
        </authorList>
    </citation>
    <scope>NUCLEOTIDE SEQUENCE</scope>
    <source>
        <strain evidence="3">IBT 29864</strain>
    </source>
</reference>
<feature type="compositionally biased region" description="Basic and acidic residues" evidence="1">
    <location>
        <begin position="88"/>
        <end position="114"/>
    </location>
</feature>
<dbReference type="PROSITE" id="PS50076">
    <property type="entry name" value="DNAJ_2"/>
    <property type="match status" value="1"/>
</dbReference>
<feature type="domain" description="J" evidence="2">
    <location>
        <begin position="7"/>
        <end position="75"/>
    </location>
</feature>
<dbReference type="PANTHER" id="PTHR44144:SF1">
    <property type="entry name" value="DNAJ HOMOLOG SUBFAMILY C MEMBER 9"/>
    <property type="match status" value="1"/>
</dbReference>
<name>A0A9X0B609_9EURO</name>
<evidence type="ECO:0000259" key="2">
    <source>
        <dbReference type="PROSITE" id="PS50076"/>
    </source>
</evidence>
<dbReference type="SUPFAM" id="SSF46565">
    <property type="entry name" value="Chaperone J-domain"/>
    <property type="match status" value="1"/>
</dbReference>
<keyword evidence="4" id="KW-1185">Reference proteome</keyword>
<dbReference type="InterPro" id="IPR036869">
    <property type="entry name" value="J_dom_sf"/>
</dbReference>
<dbReference type="OrthoDB" id="10250354at2759"/>
<dbReference type="Proteomes" id="UP001147782">
    <property type="component" value="Unassembled WGS sequence"/>
</dbReference>
<dbReference type="AlphaFoldDB" id="A0A9X0B609"/>
<feature type="compositionally biased region" description="Polar residues" evidence="1">
    <location>
        <begin position="160"/>
        <end position="170"/>
    </location>
</feature>
<dbReference type="Gene3D" id="1.10.287.110">
    <property type="entry name" value="DnaJ domain"/>
    <property type="match status" value="1"/>
</dbReference>
<dbReference type="InterPro" id="IPR052594">
    <property type="entry name" value="J_domain-containing_protein"/>
</dbReference>
<dbReference type="Pfam" id="PF00226">
    <property type="entry name" value="DnaJ"/>
    <property type="match status" value="1"/>
</dbReference>
<dbReference type="GO" id="GO:0005737">
    <property type="term" value="C:cytoplasm"/>
    <property type="evidence" value="ECO:0007669"/>
    <property type="project" value="TreeGrafter"/>
</dbReference>
<accession>A0A9X0B609</accession>
<dbReference type="SMART" id="SM00271">
    <property type="entry name" value="DnaJ"/>
    <property type="match status" value="1"/>
</dbReference>
<gene>
    <name evidence="3" type="ORF">N7496_000532</name>
</gene>
<dbReference type="RefSeq" id="XP_056560192.1">
    <property type="nucleotide sequence ID" value="XM_056693463.1"/>
</dbReference>
<feature type="region of interest" description="Disordered" evidence="1">
    <location>
        <begin position="88"/>
        <end position="174"/>
    </location>
</feature>
<evidence type="ECO:0000313" key="4">
    <source>
        <dbReference type="Proteomes" id="UP001147782"/>
    </source>
</evidence>
<dbReference type="GeneID" id="81432640"/>
<dbReference type="InterPro" id="IPR001623">
    <property type="entry name" value="DnaJ_domain"/>
</dbReference>
<proteinExistence type="predicted"/>
<dbReference type="PRINTS" id="PR00625">
    <property type="entry name" value="JDOMAIN"/>
</dbReference>
<dbReference type="EMBL" id="JAPZBS010000001">
    <property type="protein sequence ID" value="KAJ5389464.1"/>
    <property type="molecule type" value="Genomic_DNA"/>
</dbReference>
<evidence type="ECO:0000256" key="1">
    <source>
        <dbReference type="SAM" id="MobiDB-lite"/>
    </source>
</evidence>
<feature type="compositionally biased region" description="Basic and acidic residues" evidence="1">
    <location>
        <begin position="121"/>
        <end position="156"/>
    </location>
</feature>
<dbReference type="CDD" id="cd06257">
    <property type="entry name" value="DnaJ"/>
    <property type="match status" value="1"/>
</dbReference>
<sequence>MLPPGSDLYVILGVTKEATIAEIRAAHRERVRKCRPDRIQDESQRNAAQEELEQVEDAYEILSDDHRRVRYDQLVRLRELKRDLLARRRESRQERTVEESMPKKDLDEGMRFTDESPPMPCKHDDFRIQPKPKETGDKEETRKPEYSYRSAKEPLRSEGTGINQADLSDNQNHEPRWQDSVKSAYMPFTQSDLDSDSVSNSSEPYIVLDKEYPGWSRNKHNLLLNLAEEHIQRCKYGTRRSRSTQRHYGYVSAKTETSASRPVSPQTVIKTEEFVEFALSIFKEVCSTNELGCIVVEVVENLSVANLIPIDDAGLTSI</sequence>
<evidence type="ECO:0000313" key="3">
    <source>
        <dbReference type="EMBL" id="KAJ5389464.1"/>
    </source>
</evidence>
<organism evidence="3 4">
    <name type="scientific">Penicillium cataractarum</name>
    <dbReference type="NCBI Taxonomy" id="2100454"/>
    <lineage>
        <taxon>Eukaryota</taxon>
        <taxon>Fungi</taxon>
        <taxon>Dikarya</taxon>
        <taxon>Ascomycota</taxon>
        <taxon>Pezizomycotina</taxon>
        <taxon>Eurotiomycetes</taxon>
        <taxon>Eurotiomycetidae</taxon>
        <taxon>Eurotiales</taxon>
        <taxon>Aspergillaceae</taxon>
        <taxon>Penicillium</taxon>
    </lineage>
</organism>
<protein>
    <recommendedName>
        <fullName evidence="2">J domain-containing protein</fullName>
    </recommendedName>
</protein>